<sequence length="559" mass="59790">MLCTNDELMKQQREAIMQWVKSMGKRLLTGNINLINTPFPVTIFEPRSYLEKLADVWVYPRFLEQAAKATDPLERMKLVSTWFVAGLHLAFANWRKPFNPILGETWQASLSDGTSMSMEQISHHPPVTAFHMEGPGGSYCFRGLSQPTVSIVVKYYGFKTVAKGFRYVEFPDGTRIELHYPQYMVKNVVYGASRTRAEVGSGARDSGTAAAAAVLRRNSSRAGMLAEVDGQAILVDVRNKLKTVINFGPIKGARNKVLRRADAVHGYIYDCRDNQASLEERTSTADAEFASERHTTSRPAAGGGEDGEDDEEFESASENEYDPEREDVDASAALEAAAKEAQAADADGSNDFSAVAEAPSEEPSPSSTLQGTSAPGSRVLQGRVSQNGETPAGLPGSSSTGSMTKVEAAAAGNGRVSTGSGEKGGGGGGAGGGGGGSSFFGMSAFKGILRLSQAPTPTNVDPTPSDSEGVAVAGIEGSWLSHINIDGARYWSVDKEVADQWRPIADPLPSDSRYRQDLVVLAGGDVKGAQRAKELLENMQRNDKKLRDAAAGTTRHSSH</sequence>
<evidence type="ECO:0000256" key="3">
    <source>
        <dbReference type="RuleBase" id="RU003844"/>
    </source>
</evidence>
<reference evidence="5" key="1">
    <citation type="journal article" date="2020" name="bioRxiv">
        <title>Comparative genomics of Chlamydomonas.</title>
        <authorList>
            <person name="Craig R.J."/>
            <person name="Hasan A.R."/>
            <person name="Ness R.W."/>
            <person name="Keightley P.D."/>
        </authorList>
    </citation>
    <scope>NUCLEOTIDE SEQUENCE</scope>
    <source>
        <strain evidence="5">CCAP 11/70</strain>
    </source>
</reference>
<dbReference type="PANTHER" id="PTHR10972:SF205">
    <property type="entry name" value="OXYSTEROL-BINDING PROTEIN 1"/>
    <property type="match status" value="1"/>
</dbReference>
<organism evidence="5 6">
    <name type="scientific">Edaphochlamys debaryana</name>
    <dbReference type="NCBI Taxonomy" id="47281"/>
    <lineage>
        <taxon>Eukaryota</taxon>
        <taxon>Viridiplantae</taxon>
        <taxon>Chlorophyta</taxon>
        <taxon>core chlorophytes</taxon>
        <taxon>Chlorophyceae</taxon>
        <taxon>CS clade</taxon>
        <taxon>Chlamydomonadales</taxon>
        <taxon>Chlamydomonadales incertae sedis</taxon>
        <taxon>Edaphochlamys</taxon>
    </lineage>
</organism>
<name>A0A836BYF2_9CHLO</name>
<evidence type="ECO:0000256" key="1">
    <source>
        <dbReference type="ARBA" id="ARBA00008842"/>
    </source>
</evidence>
<feature type="compositionally biased region" description="Low complexity" evidence="4">
    <location>
        <begin position="330"/>
        <end position="367"/>
    </location>
</feature>
<gene>
    <name evidence="5" type="ORF">HYH03_009436</name>
</gene>
<dbReference type="Gene3D" id="2.40.160.120">
    <property type="match status" value="1"/>
</dbReference>
<protein>
    <recommendedName>
        <fullName evidence="7">Oxysterol-binding protein</fullName>
    </recommendedName>
</protein>
<evidence type="ECO:0000313" key="6">
    <source>
        <dbReference type="Proteomes" id="UP000612055"/>
    </source>
</evidence>
<proteinExistence type="inferred from homology"/>
<dbReference type="AlphaFoldDB" id="A0A836BYF2"/>
<dbReference type="GO" id="GO:0032934">
    <property type="term" value="F:sterol binding"/>
    <property type="evidence" value="ECO:0007669"/>
    <property type="project" value="TreeGrafter"/>
</dbReference>
<dbReference type="Pfam" id="PF01237">
    <property type="entry name" value="Oxysterol_BP"/>
    <property type="match status" value="1"/>
</dbReference>
<dbReference type="PROSITE" id="PS01013">
    <property type="entry name" value="OSBP"/>
    <property type="match status" value="1"/>
</dbReference>
<dbReference type="SUPFAM" id="SSF144000">
    <property type="entry name" value="Oxysterol-binding protein-like"/>
    <property type="match status" value="2"/>
</dbReference>
<evidence type="ECO:0000256" key="2">
    <source>
        <dbReference type="ARBA" id="ARBA00022553"/>
    </source>
</evidence>
<keyword evidence="6" id="KW-1185">Reference proteome</keyword>
<comment type="similarity">
    <text evidence="1 3">Belongs to the OSBP family.</text>
</comment>
<dbReference type="GO" id="GO:0016020">
    <property type="term" value="C:membrane"/>
    <property type="evidence" value="ECO:0007669"/>
    <property type="project" value="TreeGrafter"/>
</dbReference>
<feature type="region of interest" description="Disordered" evidence="4">
    <location>
        <begin position="279"/>
        <end position="436"/>
    </location>
</feature>
<accession>A0A836BYF2</accession>
<dbReference type="InterPro" id="IPR037239">
    <property type="entry name" value="OSBP_sf"/>
</dbReference>
<evidence type="ECO:0008006" key="7">
    <source>
        <dbReference type="Google" id="ProtNLM"/>
    </source>
</evidence>
<feature type="compositionally biased region" description="Basic and acidic residues" evidence="4">
    <location>
        <begin position="537"/>
        <end position="548"/>
    </location>
</feature>
<evidence type="ECO:0000256" key="4">
    <source>
        <dbReference type="SAM" id="MobiDB-lite"/>
    </source>
</evidence>
<keyword evidence="2" id="KW-0597">Phosphoprotein</keyword>
<dbReference type="GO" id="GO:0005829">
    <property type="term" value="C:cytosol"/>
    <property type="evidence" value="ECO:0007669"/>
    <property type="project" value="TreeGrafter"/>
</dbReference>
<dbReference type="PANTHER" id="PTHR10972">
    <property type="entry name" value="OXYSTEROL-BINDING PROTEIN-RELATED"/>
    <property type="match status" value="1"/>
</dbReference>
<dbReference type="InterPro" id="IPR000648">
    <property type="entry name" value="Oxysterol-bd"/>
</dbReference>
<evidence type="ECO:0000313" key="5">
    <source>
        <dbReference type="EMBL" id="KAG2492189.1"/>
    </source>
</evidence>
<dbReference type="EMBL" id="JAEHOE010000046">
    <property type="protein sequence ID" value="KAG2492189.1"/>
    <property type="molecule type" value="Genomic_DNA"/>
</dbReference>
<comment type="caution">
    <text evidence="5">The sequence shown here is derived from an EMBL/GenBank/DDBJ whole genome shotgun (WGS) entry which is preliminary data.</text>
</comment>
<feature type="region of interest" description="Disordered" evidence="4">
    <location>
        <begin position="537"/>
        <end position="559"/>
    </location>
</feature>
<dbReference type="Proteomes" id="UP000612055">
    <property type="component" value="Unassembled WGS sequence"/>
</dbReference>
<dbReference type="InterPro" id="IPR018494">
    <property type="entry name" value="Oxysterol-bd_CS"/>
</dbReference>
<feature type="compositionally biased region" description="Acidic residues" evidence="4">
    <location>
        <begin position="305"/>
        <end position="329"/>
    </location>
</feature>
<feature type="compositionally biased region" description="Gly residues" evidence="4">
    <location>
        <begin position="421"/>
        <end position="436"/>
    </location>
</feature>
<dbReference type="OrthoDB" id="14833at2759"/>